<accession>A0ABP7ZPW2</accession>
<organism evidence="1 2">
    <name type="scientific">Gryllotalpicola koreensis</name>
    <dbReference type="NCBI Taxonomy" id="993086"/>
    <lineage>
        <taxon>Bacteria</taxon>
        <taxon>Bacillati</taxon>
        <taxon>Actinomycetota</taxon>
        <taxon>Actinomycetes</taxon>
        <taxon>Micrococcales</taxon>
        <taxon>Microbacteriaceae</taxon>
        <taxon>Gryllotalpicola</taxon>
    </lineage>
</organism>
<reference evidence="2" key="1">
    <citation type="journal article" date="2019" name="Int. J. Syst. Evol. Microbiol.">
        <title>The Global Catalogue of Microorganisms (GCM) 10K type strain sequencing project: providing services to taxonomists for standard genome sequencing and annotation.</title>
        <authorList>
            <consortium name="The Broad Institute Genomics Platform"/>
            <consortium name="The Broad Institute Genome Sequencing Center for Infectious Disease"/>
            <person name="Wu L."/>
            <person name="Ma J."/>
        </authorList>
    </citation>
    <scope>NUCLEOTIDE SEQUENCE [LARGE SCALE GENOMIC DNA]</scope>
    <source>
        <strain evidence="2">JCM 17591</strain>
    </source>
</reference>
<proteinExistence type="predicted"/>
<evidence type="ECO:0000313" key="1">
    <source>
        <dbReference type="EMBL" id="GAA4167550.1"/>
    </source>
</evidence>
<keyword evidence="2" id="KW-1185">Reference proteome</keyword>
<protein>
    <submittedName>
        <fullName evidence="1">Uncharacterized protein</fullName>
    </submittedName>
</protein>
<dbReference type="EMBL" id="BAABBW010000001">
    <property type="protein sequence ID" value="GAA4167550.1"/>
    <property type="molecule type" value="Genomic_DNA"/>
</dbReference>
<comment type="caution">
    <text evidence="1">The sequence shown here is derived from an EMBL/GenBank/DDBJ whole genome shotgun (WGS) entry which is preliminary data.</text>
</comment>
<evidence type="ECO:0000313" key="2">
    <source>
        <dbReference type="Proteomes" id="UP001501079"/>
    </source>
</evidence>
<sequence length="82" mass="8960">MLESVRLTAEGDVLEIVRRDEQPGVVDEYLTGQRLQRGEQLARSRGGIAVPMAKDVVGCGFPADVRSESPHVVDQEPFAVLL</sequence>
<dbReference type="Proteomes" id="UP001501079">
    <property type="component" value="Unassembled WGS sequence"/>
</dbReference>
<gene>
    <name evidence="1" type="ORF">GCM10022287_01270</name>
</gene>
<name>A0ABP7ZPW2_9MICO</name>